<keyword evidence="2" id="KW-1185">Reference proteome</keyword>
<evidence type="ECO:0000313" key="2">
    <source>
        <dbReference type="Proteomes" id="UP001463408"/>
    </source>
</evidence>
<organism evidence="1 2">
    <name type="scientific">Pectobacterium polonicum</name>
    <dbReference type="NCBI Taxonomy" id="2485124"/>
    <lineage>
        <taxon>Bacteria</taxon>
        <taxon>Pseudomonadati</taxon>
        <taxon>Pseudomonadota</taxon>
        <taxon>Gammaproteobacteria</taxon>
        <taxon>Enterobacterales</taxon>
        <taxon>Pectobacteriaceae</taxon>
        <taxon>Pectobacterium</taxon>
    </lineage>
</organism>
<dbReference type="EMBL" id="JBEHEF010000021">
    <property type="protein sequence ID" value="MEQ9939376.1"/>
    <property type="molecule type" value="Genomic_DNA"/>
</dbReference>
<comment type="caution">
    <text evidence="1">The sequence shown here is derived from an EMBL/GenBank/DDBJ whole genome shotgun (WGS) entry which is preliminary data.</text>
</comment>
<evidence type="ECO:0000313" key="1">
    <source>
        <dbReference type="EMBL" id="MEQ9939376.1"/>
    </source>
</evidence>
<reference evidence="1 2" key="1">
    <citation type="submission" date="2024-06" db="EMBL/GenBank/DDBJ databases">
        <title>Pangenomics to understand the prophage dynamics in the radiating lineages of P. brasiliense.</title>
        <authorList>
            <person name="Pardeshi L.A."/>
            <person name="Van Duivenbode I."/>
            <person name="Jonkheer E.M."/>
            <person name="Pel M.J.C."/>
            <person name="Kupczok A."/>
            <person name="De Ridder D."/>
            <person name="Smit S."/>
            <person name="Van Der Lee T.J."/>
        </authorList>
    </citation>
    <scope>NUCLEOTIDE SEQUENCE [LARGE SCALE GENOMIC DNA]</scope>
    <source>
        <strain evidence="1 2">PD 8607</strain>
    </source>
</reference>
<proteinExistence type="predicted"/>
<dbReference type="Proteomes" id="UP001463408">
    <property type="component" value="Unassembled WGS sequence"/>
</dbReference>
<name>A0ABV1PE91_9GAMM</name>
<sequence length="125" mass="14380">MSEINQICNDLGLPVGDGFTQDWAYELPDEYRTKEWLDKYITAYLKNGYSVEGKNELMTLSLDVTNDLLSNGVNVIDITIVKVLNTLSDNYNQHVDLVDYWSLDDEPLDDCFALTPEIRRLKKLN</sequence>
<dbReference type="RefSeq" id="WP_273856995.1">
    <property type="nucleotide sequence ID" value="NZ_JAQRNC010000023.1"/>
</dbReference>
<accession>A0ABV1PE91</accession>
<gene>
    <name evidence="1" type="ORF">ABRQ07_17465</name>
</gene>
<protein>
    <submittedName>
        <fullName evidence="1">Uncharacterized protein</fullName>
    </submittedName>
</protein>